<keyword evidence="4" id="KW-1185">Reference proteome</keyword>
<gene>
    <name evidence="3" type="ORF">PACLA_8A023263</name>
</gene>
<dbReference type="GO" id="GO:0003924">
    <property type="term" value="F:GTPase activity"/>
    <property type="evidence" value="ECO:0007669"/>
    <property type="project" value="InterPro"/>
</dbReference>
<dbReference type="PANTHER" id="PTHR46688">
    <property type="entry name" value="ADP-RIBOSYLATION FACTOR-LIKE PROTEIN 16"/>
    <property type="match status" value="1"/>
</dbReference>
<feature type="binding site" evidence="1">
    <location>
        <begin position="48"/>
        <end position="55"/>
    </location>
    <ligand>
        <name>GTP</name>
        <dbReference type="ChEBI" id="CHEBI:37565"/>
    </ligand>
</feature>
<accession>A0A7D9DKY8</accession>
<feature type="binding site" evidence="1">
    <location>
        <position position="107"/>
    </location>
    <ligand>
        <name>GTP</name>
        <dbReference type="ChEBI" id="CHEBI:37565"/>
    </ligand>
</feature>
<dbReference type="GO" id="GO:0046872">
    <property type="term" value="F:metal ion binding"/>
    <property type="evidence" value="ECO:0007669"/>
    <property type="project" value="UniProtKB-KW"/>
</dbReference>
<keyword evidence="2" id="KW-0460">Magnesium</keyword>
<feature type="binding site" evidence="1">
    <location>
        <begin position="161"/>
        <end position="164"/>
    </location>
    <ligand>
        <name>GTP</name>
        <dbReference type="ChEBI" id="CHEBI:37565"/>
    </ligand>
</feature>
<dbReference type="PROSITE" id="PS51417">
    <property type="entry name" value="ARF"/>
    <property type="match status" value="1"/>
</dbReference>
<dbReference type="Pfam" id="PF00025">
    <property type="entry name" value="Arf"/>
    <property type="match status" value="1"/>
</dbReference>
<dbReference type="Gene3D" id="3.40.50.300">
    <property type="entry name" value="P-loop containing nucleotide triphosphate hydrolases"/>
    <property type="match status" value="1"/>
</dbReference>
<feature type="binding site" evidence="2">
    <location>
        <position position="55"/>
    </location>
    <ligand>
        <name>Mg(2+)</name>
        <dbReference type="ChEBI" id="CHEBI:18420"/>
    </ligand>
</feature>
<keyword evidence="1" id="KW-0547">Nucleotide-binding</keyword>
<proteinExistence type="predicted"/>
<keyword evidence="1" id="KW-0342">GTP-binding</keyword>
<dbReference type="EMBL" id="CACRXK020001129">
    <property type="protein sequence ID" value="CAB3987166.1"/>
    <property type="molecule type" value="Genomic_DNA"/>
</dbReference>
<evidence type="ECO:0000313" key="4">
    <source>
        <dbReference type="Proteomes" id="UP001152795"/>
    </source>
</evidence>
<evidence type="ECO:0000256" key="1">
    <source>
        <dbReference type="PIRSR" id="PIRSR606689-1"/>
    </source>
</evidence>
<dbReference type="SUPFAM" id="SSF52540">
    <property type="entry name" value="P-loop containing nucleoside triphosphate hydrolases"/>
    <property type="match status" value="1"/>
</dbReference>
<keyword evidence="2" id="KW-0479">Metal-binding</keyword>
<dbReference type="GO" id="GO:0005525">
    <property type="term" value="F:GTP binding"/>
    <property type="evidence" value="ECO:0007669"/>
    <property type="project" value="UniProtKB-KW"/>
</dbReference>
<dbReference type="InterPro" id="IPR027417">
    <property type="entry name" value="P-loop_NTPase"/>
</dbReference>
<dbReference type="InterPro" id="IPR006689">
    <property type="entry name" value="Small_GTPase_ARF/SAR"/>
</dbReference>
<dbReference type="Proteomes" id="UP001152795">
    <property type="component" value="Unassembled WGS sequence"/>
</dbReference>
<comment type="caution">
    <text evidence="3">The sequence shown here is derived from an EMBL/GenBank/DDBJ whole genome shotgun (WGS) entry which is preliminary data.</text>
</comment>
<dbReference type="OrthoDB" id="365445at2759"/>
<dbReference type="SMART" id="SM00177">
    <property type="entry name" value="ARF"/>
    <property type="match status" value="1"/>
</dbReference>
<evidence type="ECO:0000313" key="3">
    <source>
        <dbReference type="EMBL" id="CAB3987166.1"/>
    </source>
</evidence>
<name>A0A7D9DKY8_PARCT</name>
<dbReference type="PANTHER" id="PTHR46688:SF1">
    <property type="entry name" value="ADP-RIBOSYLATION FACTOR-LIKE PROTEIN 16"/>
    <property type="match status" value="1"/>
</dbReference>
<sequence length="218" mass="24383">MKCPRQERSHNHTSQIHRIFVTLCCCFLLYSVDLSRIGRMDSQILVLGPESGGKTMLLKRLQSYTSQLSSSSDMALGEPPSTIATVGVNLITLQIHKKKFCFRELGGAMAPVWSNYFKDSTHCIYVIDMANRGQVAASTMLLLNLLTSRQSSNWPVLIIFNKLDIPCGMTQMEISSIMHLDDIINRSSQKISVVETCLHDGGGLSDVVNWLQKTYQPK</sequence>
<evidence type="ECO:0000256" key="2">
    <source>
        <dbReference type="PIRSR" id="PIRSR606689-2"/>
    </source>
</evidence>
<reference evidence="3" key="1">
    <citation type="submission" date="2020-04" db="EMBL/GenBank/DDBJ databases">
        <authorList>
            <person name="Alioto T."/>
            <person name="Alioto T."/>
            <person name="Gomez Garrido J."/>
        </authorList>
    </citation>
    <scope>NUCLEOTIDE SEQUENCE</scope>
    <source>
        <strain evidence="3">A484AB</strain>
    </source>
</reference>
<organism evidence="3 4">
    <name type="scientific">Paramuricea clavata</name>
    <name type="common">Red gorgonian</name>
    <name type="synonym">Violescent sea-whip</name>
    <dbReference type="NCBI Taxonomy" id="317549"/>
    <lineage>
        <taxon>Eukaryota</taxon>
        <taxon>Metazoa</taxon>
        <taxon>Cnidaria</taxon>
        <taxon>Anthozoa</taxon>
        <taxon>Octocorallia</taxon>
        <taxon>Malacalcyonacea</taxon>
        <taxon>Plexauridae</taxon>
        <taxon>Paramuricea</taxon>
    </lineage>
</organism>
<feature type="binding site" evidence="2">
    <location>
        <position position="85"/>
    </location>
    <ligand>
        <name>Mg(2+)</name>
        <dbReference type="ChEBI" id="CHEBI:18420"/>
    </ligand>
</feature>
<dbReference type="AlphaFoldDB" id="A0A7D9DKY8"/>
<protein>
    <submittedName>
        <fullName evidence="3">ADP-ribosylation factor 16</fullName>
    </submittedName>
</protein>